<organism evidence="2 3">
    <name type="scientific">Sphaeroforma arctica JP610</name>
    <dbReference type="NCBI Taxonomy" id="667725"/>
    <lineage>
        <taxon>Eukaryota</taxon>
        <taxon>Ichthyosporea</taxon>
        <taxon>Ichthyophonida</taxon>
        <taxon>Sphaeroforma</taxon>
    </lineage>
</organism>
<reference evidence="2 3" key="1">
    <citation type="submission" date="2011-02" db="EMBL/GenBank/DDBJ databases">
        <title>The Genome Sequence of Sphaeroforma arctica JP610.</title>
        <authorList>
            <consortium name="The Broad Institute Genome Sequencing Platform"/>
            <person name="Russ C."/>
            <person name="Cuomo C."/>
            <person name="Young S.K."/>
            <person name="Zeng Q."/>
            <person name="Gargeya S."/>
            <person name="Alvarado L."/>
            <person name="Berlin A."/>
            <person name="Chapman S.B."/>
            <person name="Chen Z."/>
            <person name="Freedman E."/>
            <person name="Gellesch M."/>
            <person name="Goldberg J."/>
            <person name="Griggs A."/>
            <person name="Gujja S."/>
            <person name="Heilman E."/>
            <person name="Heiman D."/>
            <person name="Howarth C."/>
            <person name="Mehta T."/>
            <person name="Neiman D."/>
            <person name="Pearson M."/>
            <person name="Roberts A."/>
            <person name="Saif S."/>
            <person name="Shea T."/>
            <person name="Shenoy N."/>
            <person name="Sisk P."/>
            <person name="Stolte C."/>
            <person name="Sykes S."/>
            <person name="White J."/>
            <person name="Yandava C."/>
            <person name="Burger G."/>
            <person name="Gray M.W."/>
            <person name="Holland P.W.H."/>
            <person name="King N."/>
            <person name="Lang F.B.F."/>
            <person name="Roger A.J."/>
            <person name="Ruiz-Trillo I."/>
            <person name="Haas B."/>
            <person name="Nusbaum C."/>
            <person name="Birren B."/>
        </authorList>
    </citation>
    <scope>NUCLEOTIDE SEQUENCE [LARGE SCALE GENOMIC DNA]</scope>
    <source>
        <strain evidence="2 3">JP610</strain>
    </source>
</reference>
<accession>A0A0L0FFR2</accession>
<dbReference type="GeneID" id="25912378"/>
<gene>
    <name evidence="2" type="ORF">SARC_11874</name>
</gene>
<sequence>MSQPHLRMPFSGKISPILSPNLSNSSSRSSFGRGDGLGSGSSSSRNSFGLRPSLQGGLGSASVLADAQEQDIQPYLSTSRE</sequence>
<feature type="region of interest" description="Disordered" evidence="1">
    <location>
        <begin position="1"/>
        <end position="81"/>
    </location>
</feature>
<feature type="compositionally biased region" description="Low complexity" evidence="1">
    <location>
        <begin position="15"/>
        <end position="32"/>
    </location>
</feature>
<dbReference type="EMBL" id="KQ243525">
    <property type="protein sequence ID" value="KNC75604.1"/>
    <property type="molecule type" value="Genomic_DNA"/>
</dbReference>
<evidence type="ECO:0000313" key="2">
    <source>
        <dbReference type="EMBL" id="KNC75604.1"/>
    </source>
</evidence>
<proteinExistence type="predicted"/>
<dbReference type="AlphaFoldDB" id="A0A0L0FFR2"/>
<dbReference type="Proteomes" id="UP000054560">
    <property type="component" value="Unassembled WGS sequence"/>
</dbReference>
<feature type="compositionally biased region" description="Low complexity" evidence="1">
    <location>
        <begin position="40"/>
        <end position="53"/>
    </location>
</feature>
<keyword evidence="3" id="KW-1185">Reference proteome</keyword>
<feature type="non-terminal residue" evidence="2">
    <location>
        <position position="81"/>
    </location>
</feature>
<evidence type="ECO:0000256" key="1">
    <source>
        <dbReference type="SAM" id="MobiDB-lite"/>
    </source>
</evidence>
<evidence type="ECO:0000313" key="3">
    <source>
        <dbReference type="Proteomes" id="UP000054560"/>
    </source>
</evidence>
<name>A0A0L0FFR2_9EUKA</name>
<protein>
    <submittedName>
        <fullName evidence="2">Uncharacterized protein</fullName>
    </submittedName>
</protein>
<dbReference type="RefSeq" id="XP_014149506.1">
    <property type="nucleotide sequence ID" value="XM_014294031.1"/>
</dbReference>